<reference evidence="3 4" key="1">
    <citation type="submission" date="2023-10" db="EMBL/GenBank/DDBJ databases">
        <title>Genomes of two closely related lineages of the louse Polyplax serrata with different host specificities.</title>
        <authorList>
            <person name="Martinu J."/>
            <person name="Tarabai H."/>
            <person name="Stefka J."/>
            <person name="Hypsa V."/>
        </authorList>
    </citation>
    <scope>NUCLEOTIDE SEQUENCE [LARGE SCALE GENOMIC DNA]</scope>
    <source>
        <strain evidence="3">HR10_N</strain>
    </source>
</reference>
<feature type="coiled-coil region" evidence="1">
    <location>
        <begin position="43"/>
        <end position="77"/>
    </location>
</feature>
<organism evidence="3 4">
    <name type="scientific">Polyplax serrata</name>
    <name type="common">Common mouse louse</name>
    <dbReference type="NCBI Taxonomy" id="468196"/>
    <lineage>
        <taxon>Eukaryota</taxon>
        <taxon>Metazoa</taxon>
        <taxon>Ecdysozoa</taxon>
        <taxon>Arthropoda</taxon>
        <taxon>Hexapoda</taxon>
        <taxon>Insecta</taxon>
        <taxon>Pterygota</taxon>
        <taxon>Neoptera</taxon>
        <taxon>Paraneoptera</taxon>
        <taxon>Psocodea</taxon>
        <taxon>Troctomorpha</taxon>
        <taxon>Phthiraptera</taxon>
        <taxon>Anoplura</taxon>
        <taxon>Polyplacidae</taxon>
        <taxon>Polyplax</taxon>
    </lineage>
</organism>
<comment type="caution">
    <text evidence="3">The sequence shown here is derived from an EMBL/GenBank/DDBJ whole genome shotgun (WGS) entry which is preliminary data.</text>
</comment>
<proteinExistence type="predicted"/>
<evidence type="ECO:0000256" key="2">
    <source>
        <dbReference type="SAM" id="MobiDB-lite"/>
    </source>
</evidence>
<sequence length="542" mass="63616">MFSSSFLSDFLHSVLGKNIEPALLSIAERLRALEHIYSLRFAAPRWELTIESQNRKLESLESKITRIETLLELKIDKLTEGLTSKTLKEELSKEQLSRKIDTVYERLNHRMSYMESRIENNIVKQLTNLDSSLKGISQQIEPLEKSYSEVEGELMEISNSFEEIKNFMANFNNSLTSQQNDNSFKNISDETLKKVEKNMVNQFNSFALKISDMYNEMTRRGKLNEDMLKNTINLFNITRKEFQETVQILKSYRKHPCQTIPDDTYDYLLEKIETMTRKNDGNYQRLDTTIERLHEKQELYQESCHRLQLNEPQIENRIGQILEKILDSIDNRTYTTDKNYDTIMEKLKTHHTHIIRSVGHTSNAVVKLSEQISNDFKALYYDIAVNNPTIHKIDTIIGSLKQLQEQFFELNLTLTHSHQLTPPYLHNQEVLNTTETILSLMQNLNENINVIIEKLNQYYRSFPETFESDESTSPIDFSKKILNIFNMTEEDLYKNIAKDAGNPTTRFERNGKFNDKNENDEFDRLPPFLPNEDDYSSEKDLE</sequence>
<accession>A0AAN8S0X2</accession>
<gene>
    <name evidence="3" type="ORF">RUM43_011211</name>
</gene>
<evidence type="ECO:0000313" key="4">
    <source>
        <dbReference type="Proteomes" id="UP001372834"/>
    </source>
</evidence>
<keyword evidence="1" id="KW-0175">Coiled coil</keyword>
<feature type="compositionally biased region" description="Basic and acidic residues" evidence="2">
    <location>
        <begin position="506"/>
        <end position="524"/>
    </location>
</feature>
<dbReference type="Proteomes" id="UP001372834">
    <property type="component" value="Unassembled WGS sequence"/>
</dbReference>
<dbReference type="AlphaFoldDB" id="A0AAN8S0X2"/>
<evidence type="ECO:0000313" key="3">
    <source>
        <dbReference type="EMBL" id="KAK6620912.1"/>
    </source>
</evidence>
<protein>
    <submittedName>
        <fullName evidence="3">Uncharacterized protein</fullName>
    </submittedName>
</protein>
<evidence type="ECO:0000256" key="1">
    <source>
        <dbReference type="SAM" id="Coils"/>
    </source>
</evidence>
<name>A0AAN8S0X2_POLSC</name>
<feature type="region of interest" description="Disordered" evidence="2">
    <location>
        <begin position="500"/>
        <end position="542"/>
    </location>
</feature>
<dbReference type="EMBL" id="JAWJWE010000039">
    <property type="protein sequence ID" value="KAK6620912.1"/>
    <property type="molecule type" value="Genomic_DNA"/>
</dbReference>